<organism evidence="1 2">
    <name type="scientific">Pristionchus entomophagus</name>
    <dbReference type="NCBI Taxonomy" id="358040"/>
    <lineage>
        <taxon>Eukaryota</taxon>
        <taxon>Metazoa</taxon>
        <taxon>Ecdysozoa</taxon>
        <taxon>Nematoda</taxon>
        <taxon>Chromadorea</taxon>
        <taxon>Rhabditida</taxon>
        <taxon>Rhabditina</taxon>
        <taxon>Diplogasteromorpha</taxon>
        <taxon>Diplogasteroidea</taxon>
        <taxon>Neodiplogasteridae</taxon>
        <taxon>Pristionchus</taxon>
    </lineage>
</organism>
<protein>
    <submittedName>
        <fullName evidence="1">Uncharacterized protein</fullName>
    </submittedName>
</protein>
<sequence length="114" mass="11868">GILLATALTGDCFADDGTRNIGKRQVFYTNAFPGAFGGFVGFPFIGEYGWPSFGGISPAQPISAQNNAAALSQPIAMVKPDGMISVSDGPGGYPSSKISVIQKRKTEMCELVSC</sequence>
<reference evidence="1" key="1">
    <citation type="submission" date="2023-10" db="EMBL/GenBank/DDBJ databases">
        <title>Genome assembly of Pristionchus species.</title>
        <authorList>
            <person name="Yoshida K."/>
            <person name="Sommer R.J."/>
        </authorList>
    </citation>
    <scope>NUCLEOTIDE SEQUENCE</scope>
    <source>
        <strain evidence="1">RS0144</strain>
    </source>
</reference>
<name>A0AAV5TQC2_9BILA</name>
<evidence type="ECO:0000313" key="2">
    <source>
        <dbReference type="Proteomes" id="UP001432027"/>
    </source>
</evidence>
<keyword evidence="2" id="KW-1185">Reference proteome</keyword>
<dbReference type="AlphaFoldDB" id="A0AAV5TQC2"/>
<dbReference type="EMBL" id="BTSX01000004">
    <property type="protein sequence ID" value="GMS96457.1"/>
    <property type="molecule type" value="Genomic_DNA"/>
</dbReference>
<proteinExistence type="predicted"/>
<gene>
    <name evidence="1" type="ORF">PENTCL1PPCAC_18632</name>
</gene>
<accession>A0AAV5TQC2</accession>
<dbReference type="Proteomes" id="UP001432027">
    <property type="component" value="Unassembled WGS sequence"/>
</dbReference>
<feature type="non-terminal residue" evidence="1">
    <location>
        <position position="1"/>
    </location>
</feature>
<comment type="caution">
    <text evidence="1">The sequence shown here is derived from an EMBL/GenBank/DDBJ whole genome shotgun (WGS) entry which is preliminary data.</text>
</comment>
<evidence type="ECO:0000313" key="1">
    <source>
        <dbReference type="EMBL" id="GMS96457.1"/>
    </source>
</evidence>